<name>A0A9N9PT50_9HELO</name>
<evidence type="ECO:0000313" key="2">
    <source>
        <dbReference type="Proteomes" id="UP000696280"/>
    </source>
</evidence>
<dbReference type="Proteomes" id="UP000696280">
    <property type="component" value="Unassembled WGS sequence"/>
</dbReference>
<sequence>MILAAASRLDFSSTEGADLCISDADVLTPLHNNNMTPVRATHSRNRVRVINTHIALVGGSCAFADFHVTPPLGSNMPGEPPLGQLLQPRCAAELEGVEGAEDGGSWIADSMARGGDTSVGVDGGRMTFRREQVKLKKLRCAMLMAGVERQGK</sequence>
<accession>A0A9N9PT50</accession>
<organism evidence="1 2">
    <name type="scientific">Hymenoscyphus fraxineus</name>
    <dbReference type="NCBI Taxonomy" id="746836"/>
    <lineage>
        <taxon>Eukaryota</taxon>
        <taxon>Fungi</taxon>
        <taxon>Dikarya</taxon>
        <taxon>Ascomycota</taxon>
        <taxon>Pezizomycotina</taxon>
        <taxon>Leotiomycetes</taxon>
        <taxon>Helotiales</taxon>
        <taxon>Helotiaceae</taxon>
        <taxon>Hymenoscyphus</taxon>
    </lineage>
</organism>
<gene>
    <name evidence="1" type="ORF">HYFRA_00003320</name>
</gene>
<evidence type="ECO:0000313" key="1">
    <source>
        <dbReference type="EMBL" id="CAG8953122.1"/>
    </source>
</evidence>
<comment type="caution">
    <text evidence="1">The sequence shown here is derived from an EMBL/GenBank/DDBJ whole genome shotgun (WGS) entry which is preliminary data.</text>
</comment>
<dbReference type="AlphaFoldDB" id="A0A9N9PT50"/>
<dbReference type="OrthoDB" id="10577339at2759"/>
<proteinExistence type="predicted"/>
<reference evidence="1" key="1">
    <citation type="submission" date="2021-07" db="EMBL/GenBank/DDBJ databases">
        <authorList>
            <person name="Durling M."/>
        </authorList>
    </citation>
    <scope>NUCLEOTIDE SEQUENCE</scope>
</reference>
<protein>
    <submittedName>
        <fullName evidence="1">Uncharacterized protein</fullName>
    </submittedName>
</protein>
<dbReference type="EMBL" id="CAJVRL010000049">
    <property type="protein sequence ID" value="CAG8953122.1"/>
    <property type="molecule type" value="Genomic_DNA"/>
</dbReference>
<keyword evidence="2" id="KW-1185">Reference proteome</keyword>